<keyword evidence="2" id="KW-1185">Reference proteome</keyword>
<dbReference type="SUPFAM" id="SSF69025">
    <property type="entry name" value="Hypothetical protein MTH865"/>
    <property type="match status" value="1"/>
</dbReference>
<dbReference type="Pfam" id="PF07747">
    <property type="entry name" value="MTH865"/>
    <property type="match status" value="1"/>
</dbReference>
<organism evidence="1 2">
    <name type="scientific">Methanobacterium formicicum (strain DSM 3637 / PP1)</name>
    <dbReference type="NCBI Taxonomy" id="1204725"/>
    <lineage>
        <taxon>Archaea</taxon>
        <taxon>Methanobacteriati</taxon>
        <taxon>Methanobacteriota</taxon>
        <taxon>Methanomada group</taxon>
        <taxon>Methanobacteria</taxon>
        <taxon>Methanobacteriales</taxon>
        <taxon>Methanobacteriaceae</taxon>
        <taxon>Methanobacterium</taxon>
    </lineage>
</organism>
<dbReference type="InterPro" id="IPR036825">
    <property type="entry name" value="MTH865-like_sf"/>
</dbReference>
<dbReference type="Gene3D" id="1.10.238.80">
    <property type="entry name" value="MTH865-like"/>
    <property type="match status" value="1"/>
</dbReference>
<evidence type="ECO:0000313" key="2">
    <source>
        <dbReference type="Proteomes" id="UP000007360"/>
    </source>
</evidence>
<reference evidence="1 2" key="1">
    <citation type="journal article" date="2012" name="J. Bacteriol.">
        <title>Draft genome sequence of Methanobacterium formicicum DSM 3637, an archaebacterium isolated from the methane producer amoeba Pelomyxa palustris.</title>
        <authorList>
            <person name="Gutierrez G."/>
        </authorList>
    </citation>
    <scope>NUCLEOTIDE SEQUENCE [LARGE SCALE GENOMIC DNA]</scope>
    <source>
        <strain evidence="2">DSM 3637 / PP1</strain>
    </source>
</reference>
<comment type="caution">
    <text evidence="1">The sequence shown here is derived from an EMBL/GenBank/DDBJ whole genome shotgun (WGS) entry which is preliminary data.</text>
</comment>
<dbReference type="InterPro" id="IPR024093">
    <property type="entry name" value="Uncharacterised_MTH865"/>
</dbReference>
<evidence type="ECO:0000313" key="1">
    <source>
        <dbReference type="EMBL" id="EKF84703.1"/>
    </source>
</evidence>
<protein>
    <recommendedName>
        <fullName evidence="3">MTH865-like family protein</fullName>
    </recommendedName>
</protein>
<dbReference type="Proteomes" id="UP000007360">
    <property type="component" value="Unassembled WGS sequence"/>
</dbReference>
<dbReference type="PATRIC" id="fig|1204725.3.peg.2515"/>
<gene>
    <name evidence="1" type="ORF">A994_12528</name>
</gene>
<proteinExistence type="predicted"/>
<sequence>MGVKEEIHAQIVGALAGADFPIKTPEALLSSFPDGAETTCKSGDVELKAGDAGQVLTADDFPFKSAQDVADIIVERAGL</sequence>
<accession>K2QWM2</accession>
<dbReference type="EMBL" id="AMPO01000014">
    <property type="protein sequence ID" value="EKF84703.1"/>
    <property type="molecule type" value="Genomic_DNA"/>
</dbReference>
<dbReference type="AlphaFoldDB" id="K2QWM2"/>
<name>K2QWM2_METFP</name>
<evidence type="ECO:0008006" key="3">
    <source>
        <dbReference type="Google" id="ProtNLM"/>
    </source>
</evidence>
<dbReference type="RefSeq" id="WP_004032040.1">
    <property type="nucleotide sequence ID" value="NZ_AMPO01000014.1"/>
</dbReference>
<dbReference type="OrthoDB" id="335595at2157"/>